<reference evidence="2 3" key="1">
    <citation type="submission" date="2022-12" db="EMBL/GenBank/DDBJ databases">
        <title>Chromosome-level genome of Tegillarca granosa.</title>
        <authorList>
            <person name="Kim J."/>
        </authorList>
    </citation>
    <scope>NUCLEOTIDE SEQUENCE [LARGE SCALE GENOMIC DNA]</scope>
    <source>
        <strain evidence="2">Teg-2019</strain>
        <tissue evidence="2">Adductor muscle</tissue>
    </source>
</reference>
<comment type="caution">
    <text evidence="2">The sequence shown here is derived from an EMBL/GenBank/DDBJ whole genome shotgun (WGS) entry which is preliminary data.</text>
</comment>
<feature type="region of interest" description="Disordered" evidence="1">
    <location>
        <begin position="135"/>
        <end position="169"/>
    </location>
</feature>
<sequence>MLPLQISLIFTTYITIGYAIRGEAGYGRSRWFTKTVHDYVKPPEPSHLRNGPQPIEIVPTQSPKMRSTLAPQNEYSLYPHVVDYYDPHPADKRSYPFESGMQNMFLFTDPVEGEPFHVSYVQPPPVESRPYEHAPFRSQRNGSMDGKSGVYPGSYRSTERQPFKNRHSNSYMQDSSFFMDLFSNRGFKPSHNEGLKPNNYRKSIAIDYIISLNSKICDNQGQSKA</sequence>
<gene>
    <name evidence="2" type="ORF">KUTeg_017767</name>
</gene>
<protein>
    <submittedName>
        <fullName evidence="2">Uncharacterized protein</fullName>
    </submittedName>
</protein>
<accession>A0ABQ9EHG9</accession>
<name>A0ABQ9EHG9_TEGGR</name>
<evidence type="ECO:0000256" key="1">
    <source>
        <dbReference type="SAM" id="MobiDB-lite"/>
    </source>
</evidence>
<keyword evidence="3" id="KW-1185">Reference proteome</keyword>
<proteinExistence type="predicted"/>
<dbReference type="EMBL" id="JARBDR010000903">
    <property type="protein sequence ID" value="KAJ8304184.1"/>
    <property type="molecule type" value="Genomic_DNA"/>
</dbReference>
<organism evidence="2 3">
    <name type="scientific">Tegillarca granosa</name>
    <name type="common">Malaysian cockle</name>
    <name type="synonym">Anadara granosa</name>
    <dbReference type="NCBI Taxonomy" id="220873"/>
    <lineage>
        <taxon>Eukaryota</taxon>
        <taxon>Metazoa</taxon>
        <taxon>Spiralia</taxon>
        <taxon>Lophotrochozoa</taxon>
        <taxon>Mollusca</taxon>
        <taxon>Bivalvia</taxon>
        <taxon>Autobranchia</taxon>
        <taxon>Pteriomorphia</taxon>
        <taxon>Arcoida</taxon>
        <taxon>Arcoidea</taxon>
        <taxon>Arcidae</taxon>
        <taxon>Tegillarca</taxon>
    </lineage>
</organism>
<dbReference type="Proteomes" id="UP001217089">
    <property type="component" value="Unassembled WGS sequence"/>
</dbReference>
<evidence type="ECO:0000313" key="3">
    <source>
        <dbReference type="Proteomes" id="UP001217089"/>
    </source>
</evidence>
<evidence type="ECO:0000313" key="2">
    <source>
        <dbReference type="EMBL" id="KAJ8304184.1"/>
    </source>
</evidence>